<gene>
    <name evidence="4" type="ORF">MHUMG1_02917</name>
</gene>
<dbReference type="AlphaFoldDB" id="A0A9P8MEG5"/>
<dbReference type="Pfam" id="PF01053">
    <property type="entry name" value="Cys_Met_Meta_PP"/>
    <property type="match status" value="1"/>
</dbReference>
<keyword evidence="2" id="KW-0663">Pyridoxal phosphate</keyword>
<evidence type="ECO:0000313" key="4">
    <source>
        <dbReference type="EMBL" id="KAH0598805.1"/>
    </source>
</evidence>
<dbReference type="InterPro" id="IPR051750">
    <property type="entry name" value="Trans-sulfuration_enzymes"/>
</dbReference>
<sequence>MDPNWCRGFPRDDVLIKLVEVSDSTAEPIVHDAYGLDKTYGEVLADILETRDRIRKAAPASSLDSRGMLCEAAPYVGFLGLSGYEFIVAFFATRALGGACMPFGTVSWAGILPQEAHSFLSRSKACVLLLGKDRVAQGQQTKEYSQQHDFDFELVRVSTDAPPVTSNSITIDHSIELDDGGPGFVIFTSGTTGPPKGAVLPRRWPPIEDTVEPGSATISDRPPHWIGGAHPMLQSVLVRRRVYILKYGATASDIWDAFRSHRIDHMSFTPGIFRRMKQDYQGRIRKFPEDEQRLYVQGIRNLKTPWQGGGMPSVSMLDFWRNLIGRPVGMQYGSTELGGTVTGHDGLSKIKYSIGTPFPGIDLKLSNGDSGAIFAKSPRIMTHYIGDEDATKKAFDSEGYLESGDIGHMQDGELIYDGRASNEYIFFDGYRIPILALEHALDDLPYISEGYIVAVPDHEANELCGALVRVQNTDNDEKVTLAKIRSDLAENHATYTLPVVLRILSDDEQVPFTISQKPMRKQAAKKFFLVDDYWSIENPTPGVEYWNNRIESRQHTGRTWDWAGLQRSAWRKSRKPQSWVRDYRQPTYILGISCRDYLQRAGPNPSNKLAIFAFQVDFAGEVQNIHSGAAKSTSGAFQSLCVVVFPHDLSKEAKMFWQHTGFGVTSRHALYWLEQAPCLGEVVGSIRQDGKLPLDDAKQAATQIRNRISELLSSESSTVKRQDVFLYPSGMSAIAHSASALQELYKGSSDSIRVAVFGFLYVDTFKVLSKVKQIDCVLYGHASPADMDQLEHDLQDGMEIHALYTEFPGNPLLGSLDLERLYKLSQRFNFHVIVDDTVGTAVNLDLAPFCDVLCTSLTKMFSGACNVMGGSLTICPNSKSKSALHSTLTSQYSGTYFPLDLLVMAQNSKDFAERIHIANGNAEAIAAKLRDHPVVDRVFYPRGSATQHLYDGYRRRRPRAREDEDGQDQAQAGYGYLLSIRFVQDSAAIAFHDALDVAKGPSLGTNFTLCCPYTVLAHASELAWASEFGVVEHLVRLSVGIERRGELEAAVDRALEAAAKAAQAEQAVG</sequence>
<name>A0A9P8MEG5_9HYPO</name>
<dbReference type="SUPFAM" id="SSF56801">
    <property type="entry name" value="Acetyl-CoA synthetase-like"/>
    <property type="match status" value="1"/>
</dbReference>
<dbReference type="GO" id="GO:0030170">
    <property type="term" value="F:pyridoxal phosphate binding"/>
    <property type="evidence" value="ECO:0007669"/>
    <property type="project" value="InterPro"/>
</dbReference>
<evidence type="ECO:0000313" key="5">
    <source>
        <dbReference type="Proteomes" id="UP000764110"/>
    </source>
</evidence>
<evidence type="ECO:0000256" key="2">
    <source>
        <dbReference type="ARBA" id="ARBA00022898"/>
    </source>
</evidence>
<dbReference type="PANTHER" id="PTHR42699:SF1">
    <property type="entry name" value="CYSTATHIONINE GAMMA-SYNTHASE-RELATED"/>
    <property type="match status" value="1"/>
</dbReference>
<dbReference type="PANTHER" id="PTHR42699">
    <property type="match status" value="1"/>
</dbReference>
<dbReference type="Proteomes" id="UP000764110">
    <property type="component" value="Unassembled WGS sequence"/>
</dbReference>
<dbReference type="CDD" id="cd04433">
    <property type="entry name" value="AFD_class_I"/>
    <property type="match status" value="1"/>
</dbReference>
<accession>A0A9P8MEG5</accession>
<dbReference type="InterPro" id="IPR020845">
    <property type="entry name" value="AMP-binding_CS"/>
</dbReference>
<dbReference type="InterPro" id="IPR000277">
    <property type="entry name" value="Cys/Met-Metab_PyrdxlP-dep_enz"/>
</dbReference>
<comment type="caution">
    <text evidence="4">The sequence shown here is derived from an EMBL/GenBank/DDBJ whole genome shotgun (WGS) entry which is preliminary data.</text>
</comment>
<dbReference type="GO" id="GO:0003962">
    <property type="term" value="F:cystathionine gamma-synthase activity"/>
    <property type="evidence" value="ECO:0007669"/>
    <property type="project" value="TreeGrafter"/>
</dbReference>
<organism evidence="4 5">
    <name type="scientific">Metarhizium humberi</name>
    <dbReference type="NCBI Taxonomy" id="2596975"/>
    <lineage>
        <taxon>Eukaryota</taxon>
        <taxon>Fungi</taxon>
        <taxon>Dikarya</taxon>
        <taxon>Ascomycota</taxon>
        <taxon>Pezizomycotina</taxon>
        <taxon>Sordariomycetes</taxon>
        <taxon>Hypocreomycetidae</taxon>
        <taxon>Hypocreales</taxon>
        <taxon>Clavicipitaceae</taxon>
        <taxon>Metarhizium</taxon>
    </lineage>
</organism>
<dbReference type="GO" id="GO:0019346">
    <property type="term" value="P:transsulfuration"/>
    <property type="evidence" value="ECO:0007669"/>
    <property type="project" value="InterPro"/>
</dbReference>
<dbReference type="Gene3D" id="3.40.640.10">
    <property type="entry name" value="Type I PLP-dependent aspartate aminotransferase-like (Major domain)"/>
    <property type="match status" value="1"/>
</dbReference>
<dbReference type="Pfam" id="PF00501">
    <property type="entry name" value="AMP-binding"/>
    <property type="match status" value="1"/>
</dbReference>
<dbReference type="InterPro" id="IPR042099">
    <property type="entry name" value="ANL_N_sf"/>
</dbReference>
<proteinExistence type="predicted"/>
<dbReference type="Gene3D" id="3.90.1150.10">
    <property type="entry name" value="Aspartate Aminotransferase, domain 1"/>
    <property type="match status" value="1"/>
</dbReference>
<feature type="domain" description="AMP-dependent synthetase/ligase" evidence="3">
    <location>
        <begin position="60"/>
        <end position="384"/>
    </location>
</feature>
<dbReference type="Gene3D" id="3.30.300.30">
    <property type="match status" value="1"/>
</dbReference>
<dbReference type="InterPro" id="IPR000873">
    <property type="entry name" value="AMP-dep_synth/lig_dom"/>
</dbReference>
<dbReference type="SUPFAM" id="SSF53383">
    <property type="entry name" value="PLP-dependent transferases"/>
    <property type="match status" value="1"/>
</dbReference>
<dbReference type="PROSITE" id="PS00455">
    <property type="entry name" value="AMP_BINDING"/>
    <property type="match status" value="1"/>
</dbReference>
<evidence type="ECO:0000259" key="3">
    <source>
        <dbReference type="Pfam" id="PF00501"/>
    </source>
</evidence>
<evidence type="ECO:0000256" key="1">
    <source>
        <dbReference type="ARBA" id="ARBA00001933"/>
    </source>
</evidence>
<keyword evidence="5" id="KW-1185">Reference proteome</keyword>
<dbReference type="Gene3D" id="3.40.50.12780">
    <property type="entry name" value="N-terminal domain of ligase-like"/>
    <property type="match status" value="1"/>
</dbReference>
<protein>
    <recommendedName>
        <fullName evidence="3">AMP-dependent synthetase/ligase domain-containing protein</fullName>
    </recommendedName>
</protein>
<comment type="cofactor">
    <cofactor evidence="1">
        <name>pyridoxal 5'-phosphate</name>
        <dbReference type="ChEBI" id="CHEBI:597326"/>
    </cofactor>
</comment>
<reference evidence="4 5" key="1">
    <citation type="submission" date="2020-07" db="EMBL/GenBank/DDBJ databases">
        <title>Metarhizium humberi genome.</title>
        <authorList>
            <person name="Lysoe E."/>
        </authorList>
    </citation>
    <scope>NUCLEOTIDE SEQUENCE [LARGE SCALE GENOMIC DNA]</scope>
    <source>
        <strain evidence="4 5">ESALQ1638</strain>
    </source>
</reference>
<dbReference type="EMBL" id="JACEFI010000004">
    <property type="protein sequence ID" value="KAH0598805.1"/>
    <property type="molecule type" value="Genomic_DNA"/>
</dbReference>
<dbReference type="InterPro" id="IPR015424">
    <property type="entry name" value="PyrdxlP-dep_Trfase"/>
</dbReference>
<dbReference type="InterPro" id="IPR045851">
    <property type="entry name" value="AMP-bd_C_sf"/>
</dbReference>
<dbReference type="InterPro" id="IPR015421">
    <property type="entry name" value="PyrdxlP-dep_Trfase_major"/>
</dbReference>
<dbReference type="InterPro" id="IPR015422">
    <property type="entry name" value="PyrdxlP-dep_Trfase_small"/>
</dbReference>